<evidence type="ECO:0000256" key="5">
    <source>
        <dbReference type="SAM" id="MobiDB-lite"/>
    </source>
</evidence>
<dbReference type="InterPro" id="IPR058828">
    <property type="entry name" value="DSRM_CARF/NKRF"/>
</dbReference>
<evidence type="ECO:0000313" key="9">
    <source>
        <dbReference type="Proteomes" id="UP000818537"/>
    </source>
</evidence>
<evidence type="ECO:0000256" key="3">
    <source>
        <dbReference type="ARBA" id="ARBA00023242"/>
    </source>
</evidence>
<organism evidence="8 9">
    <name type="scientific">Eudyptula minor novaehollandiae</name>
    <name type="common">Australian little penguin</name>
    <dbReference type="NCBI Taxonomy" id="2052820"/>
    <lineage>
        <taxon>Eukaryota</taxon>
        <taxon>Metazoa</taxon>
        <taxon>Chordata</taxon>
        <taxon>Craniata</taxon>
        <taxon>Vertebrata</taxon>
        <taxon>Euteleostomi</taxon>
        <taxon>Archelosauria</taxon>
        <taxon>Archosauria</taxon>
        <taxon>Dinosauria</taxon>
        <taxon>Saurischia</taxon>
        <taxon>Theropoda</taxon>
        <taxon>Coelurosauria</taxon>
        <taxon>Aves</taxon>
        <taxon>Neognathae</taxon>
        <taxon>Neoaves</taxon>
        <taxon>Aequornithes</taxon>
        <taxon>Sphenisciformes</taxon>
        <taxon>Spheniscidae</taxon>
        <taxon>Eudyptula</taxon>
    </lineage>
</organism>
<dbReference type="Proteomes" id="UP000818537">
    <property type="component" value="Unassembled WGS sequence"/>
</dbReference>
<gene>
    <name evidence="8" type="primary">Cdkn2aip_0</name>
    <name evidence="8" type="ORF">FQV18_0003620</name>
</gene>
<dbReference type="GO" id="GO:0005730">
    <property type="term" value="C:nucleolus"/>
    <property type="evidence" value="ECO:0007669"/>
    <property type="project" value="TreeGrafter"/>
</dbReference>
<feature type="compositionally biased region" description="Polar residues" evidence="5">
    <location>
        <begin position="289"/>
        <end position="315"/>
    </location>
</feature>
<dbReference type="AlphaFoldDB" id="A0A8S9ELT0"/>
<sequence length="614" mass="63751">AAGKAAAEPLGRTAEEVAWAEALRGACEPEHHWRHRREFLLRNVGEPPAAGSAQLQRLVSLSMVWANHVFLGCRYPPQVMEKALEMAEGIQVTGAPVRTTRDELVAKVKKRGISSSNEGVEEPSKKRAVEKSKDSKDTGKHVKTTKAEAPKETESTLPKKQEKDTSKDPESSQSTCSSNQEMVTASDIETEGKPANAENTTEQNPSPSEKESGEKPCSNPPKESKSVPLAAKSSPQAETVAAAVPPTTKSTPQATAVPPTTKSTPQATAVPPTTKSTPQAAAVPPAAKSTPQTSATLLSSKNQASAPASVSKSGTQAGTSLLLAPKSGTQAGTSLLLAPKSGAQAGTSLLLASKGTAKVGSSLLASKSSAEVAASLLAARSGAQQGSSLLSSKSSAQVAASLLATRSGAQQGPSSLASRGGAQAGASLLASKGGTQAGSPQLASKSGSQAGESPAKALCKPLTSEDAKERQPFFNRLYKAVAWKLVAVGGFSPNVNHAELLNSSIQSVKATLDVAFVPLKELADLPQNKSSLENIVCELRCKSVYLGTGCGKSMENAKAVASREALKLFLKKKVIVKICKRKYKGSEIEDLVLLDEESKPSNLPPALRNPREIL</sequence>
<dbReference type="GO" id="GO:0003723">
    <property type="term" value="F:RNA binding"/>
    <property type="evidence" value="ECO:0007669"/>
    <property type="project" value="UniProtKB-UniRule"/>
</dbReference>
<dbReference type="GO" id="GO:0005654">
    <property type="term" value="C:nucleoplasm"/>
    <property type="evidence" value="ECO:0007669"/>
    <property type="project" value="UniProtKB-SubCell"/>
</dbReference>
<feature type="domain" description="DRBM" evidence="6">
    <location>
        <begin position="496"/>
        <end position="571"/>
    </location>
</feature>
<dbReference type="Pfam" id="PF26535">
    <property type="entry name" value="DSRM_CARF"/>
    <property type="match status" value="1"/>
</dbReference>
<dbReference type="InterPro" id="IPR014720">
    <property type="entry name" value="dsRBD_dom"/>
</dbReference>
<evidence type="ECO:0000256" key="4">
    <source>
        <dbReference type="PROSITE-ProRule" id="PRU00266"/>
    </source>
</evidence>
<feature type="region of interest" description="Disordered" evidence="5">
    <location>
        <begin position="431"/>
        <end position="457"/>
    </location>
</feature>
<reference evidence="8" key="1">
    <citation type="journal article" date="2019" name="Gigascience">
        <title>High-coverage genomes to elucidate the evolution of penguins.</title>
        <authorList>
            <person name="Pan H."/>
            <person name="Cole T.L."/>
            <person name="Bi X."/>
            <person name="Fang M."/>
            <person name="Zhou C."/>
            <person name="Yang Z."/>
            <person name="Ksepka D.T."/>
            <person name="Hart T."/>
            <person name="Bouzat J.L."/>
            <person name="Argilla L.S."/>
            <person name="Bertelsen M.F."/>
            <person name="Boersma P.D."/>
            <person name="Bost C.A."/>
            <person name="Cherel Y."/>
            <person name="Dann P."/>
            <person name="Fiddaman S.R."/>
            <person name="Howard P."/>
            <person name="Labuschagne K."/>
            <person name="Mattern T."/>
            <person name="Miller G."/>
            <person name="Parker P."/>
            <person name="Phillips R.A."/>
            <person name="Quillfeldt P."/>
            <person name="Ryan P.G."/>
            <person name="Taylor H."/>
            <person name="Thompson D.R."/>
            <person name="Young M.J."/>
            <person name="Ellegaard M.R."/>
            <person name="Gilbert M.T.P."/>
            <person name="Sinding M.S."/>
            <person name="Pacheco G."/>
            <person name="Shepherd L.D."/>
            <person name="Tennyson A.J.D."/>
            <person name="Grosser S."/>
            <person name="Kay E."/>
            <person name="Nupen L.J."/>
            <person name="Ellenberg U."/>
            <person name="Houston D.M."/>
            <person name="Reeve A.H."/>
            <person name="Johnson K."/>
            <person name="Masello J.F."/>
            <person name="Stracke T."/>
            <person name="McKinlay B."/>
            <person name="Borboroglu P.G."/>
            <person name="Zhang D.X."/>
            <person name="Zhang G."/>
        </authorList>
    </citation>
    <scope>NUCLEOTIDE SEQUENCE</scope>
    <source>
        <strain evidence="8">10/9/18-1</strain>
    </source>
</reference>
<comment type="caution">
    <text evidence="8">The sequence shown here is derived from an EMBL/GenBank/DDBJ whole genome shotgun (WGS) entry which is preliminary data.</text>
</comment>
<feature type="compositionally biased region" description="Low complexity" evidence="5">
    <location>
        <begin position="235"/>
        <end position="252"/>
    </location>
</feature>
<dbReference type="PANTHER" id="PTHR16148">
    <property type="entry name" value="NF-KAPPA-B-REPRESSING FACTOR-RELATED"/>
    <property type="match status" value="1"/>
</dbReference>
<protein>
    <submittedName>
        <fullName evidence="8">CDKN2A-interacting protein</fullName>
    </submittedName>
</protein>
<name>A0A8S9ELT0_EUDMI</name>
<feature type="compositionally biased region" description="Polar residues" evidence="5">
    <location>
        <begin position="258"/>
        <end position="279"/>
    </location>
</feature>
<proteinExistence type="inferred from homology"/>
<dbReference type="PROSITE" id="PS51827">
    <property type="entry name" value="XTBD"/>
    <property type="match status" value="1"/>
</dbReference>
<feature type="compositionally biased region" description="Polar residues" evidence="5">
    <location>
        <begin position="437"/>
        <end position="451"/>
    </location>
</feature>
<dbReference type="PROSITE" id="PS50137">
    <property type="entry name" value="DS_RBD"/>
    <property type="match status" value="1"/>
</dbReference>
<evidence type="ECO:0000256" key="1">
    <source>
        <dbReference type="ARBA" id="ARBA00004642"/>
    </source>
</evidence>
<dbReference type="Pfam" id="PF11952">
    <property type="entry name" value="XTBD"/>
    <property type="match status" value="1"/>
</dbReference>
<dbReference type="PANTHER" id="PTHR16148:SF11">
    <property type="entry name" value="CDKN2A-INTERACTING PROTEIN"/>
    <property type="match status" value="1"/>
</dbReference>
<comment type="subcellular location">
    <subcellularLocation>
        <location evidence="1">Nucleus</location>
        <location evidence="1">Nucleoplasm</location>
    </subcellularLocation>
</comment>
<feature type="compositionally biased region" description="Polar residues" evidence="5">
    <location>
        <begin position="197"/>
        <end position="207"/>
    </location>
</feature>
<feature type="domain" description="XRN2-binding (XTBD)" evidence="7">
    <location>
        <begin position="20"/>
        <end position="116"/>
    </location>
</feature>
<evidence type="ECO:0000313" key="8">
    <source>
        <dbReference type="EMBL" id="KAF1485752.1"/>
    </source>
</evidence>
<keyword evidence="3" id="KW-0539">Nucleus</keyword>
<feature type="compositionally biased region" description="Polar residues" evidence="5">
    <location>
        <begin position="171"/>
        <end position="183"/>
    </location>
</feature>
<dbReference type="InterPro" id="IPR021859">
    <property type="entry name" value="XTBD"/>
</dbReference>
<evidence type="ECO:0000256" key="2">
    <source>
        <dbReference type="ARBA" id="ARBA00010053"/>
    </source>
</evidence>
<feature type="region of interest" description="Disordered" evidence="5">
    <location>
        <begin position="109"/>
        <end position="315"/>
    </location>
</feature>
<feature type="compositionally biased region" description="Basic and acidic residues" evidence="5">
    <location>
        <begin position="122"/>
        <end position="170"/>
    </location>
</feature>
<feature type="non-terminal residue" evidence="8">
    <location>
        <position position="1"/>
    </location>
</feature>
<accession>A0A8S9ELT0</accession>
<comment type="similarity">
    <text evidence="2">Belongs to the CARF family.</text>
</comment>
<evidence type="ECO:0000259" key="6">
    <source>
        <dbReference type="PROSITE" id="PS50137"/>
    </source>
</evidence>
<dbReference type="EMBL" id="VULB01008787">
    <property type="protein sequence ID" value="KAF1485752.1"/>
    <property type="molecule type" value="Genomic_DNA"/>
</dbReference>
<keyword evidence="4" id="KW-0694">RNA-binding</keyword>
<feature type="non-terminal residue" evidence="8">
    <location>
        <position position="614"/>
    </location>
</feature>
<evidence type="ECO:0000259" key="7">
    <source>
        <dbReference type="PROSITE" id="PS51827"/>
    </source>
</evidence>